<proteinExistence type="predicted"/>
<sequence>MFSMYEKLPEWLRWILFLPLFFGIMFAFSFIFRMASSNIVGTFFYGRILAPFVGGAALVYFASRLIPRAKIITSYLICSIWIPLVSLGILSFIAVPPNQGGFTQGELIQASCAFIGSLFFTLQAHKKYRKR</sequence>
<keyword evidence="5" id="KW-1185">Reference proteome</keyword>
<dbReference type="Proteomes" id="UP000184001">
    <property type="component" value="Unassembled WGS sequence"/>
</dbReference>
<protein>
    <submittedName>
        <fullName evidence="3">Uncharacterized protein</fullName>
    </submittedName>
</protein>
<accession>A0A8G2C894</accession>
<feature type="transmembrane region" description="Helical" evidence="1">
    <location>
        <begin position="107"/>
        <end position="125"/>
    </location>
</feature>
<evidence type="ECO:0000313" key="5">
    <source>
        <dbReference type="Proteomes" id="UP001568358"/>
    </source>
</evidence>
<keyword evidence="1" id="KW-1133">Transmembrane helix</keyword>
<feature type="transmembrane region" description="Helical" evidence="1">
    <location>
        <begin position="75"/>
        <end position="95"/>
    </location>
</feature>
<reference evidence="2 5" key="2">
    <citation type="submission" date="2024-07" db="EMBL/GenBank/DDBJ databases">
        <title>Active virus-host system and metabolic interactions in a Lokiarchaeon culture.</title>
        <authorList>
            <person name="Ponce Toledo R.I."/>
            <person name="Rodrigues Oliveira T."/>
            <person name="Schleper C."/>
        </authorList>
    </citation>
    <scope>NUCLEOTIDE SEQUENCE [LARGE SCALE GENOMIC DNA]</scope>
    <source>
        <strain evidence="2 5">B35</strain>
    </source>
</reference>
<feature type="transmembrane region" description="Helical" evidence="1">
    <location>
        <begin position="12"/>
        <end position="32"/>
    </location>
</feature>
<dbReference type="RefSeq" id="WP_020002085.1">
    <property type="nucleotide sequence ID" value="NZ_CP192217.1"/>
</dbReference>
<feature type="transmembrane region" description="Helical" evidence="1">
    <location>
        <begin position="44"/>
        <end position="63"/>
    </location>
</feature>
<dbReference type="AlphaFoldDB" id="A0A8G2C894"/>
<evidence type="ECO:0000313" key="2">
    <source>
        <dbReference type="EMBL" id="MEZ6852921.1"/>
    </source>
</evidence>
<evidence type="ECO:0000313" key="4">
    <source>
        <dbReference type="Proteomes" id="UP000184001"/>
    </source>
</evidence>
<comment type="caution">
    <text evidence="3">The sequence shown here is derived from an EMBL/GenBank/DDBJ whole genome shotgun (WGS) entry which is preliminary data.</text>
</comment>
<gene>
    <name evidence="2" type="ORF">AB2Z07_05135</name>
    <name evidence="3" type="ORF">SAMN05660830_00972</name>
</gene>
<keyword evidence="1" id="KW-0812">Transmembrane</keyword>
<dbReference type="Proteomes" id="UP001568358">
    <property type="component" value="Unassembled WGS sequence"/>
</dbReference>
<evidence type="ECO:0000256" key="1">
    <source>
        <dbReference type="SAM" id="Phobius"/>
    </source>
</evidence>
<organism evidence="3 4">
    <name type="scientific">Halodesulfovibrio aestuarii</name>
    <dbReference type="NCBI Taxonomy" id="126333"/>
    <lineage>
        <taxon>Bacteria</taxon>
        <taxon>Pseudomonadati</taxon>
        <taxon>Thermodesulfobacteriota</taxon>
        <taxon>Desulfovibrionia</taxon>
        <taxon>Desulfovibrionales</taxon>
        <taxon>Desulfovibrionaceae</taxon>
        <taxon>Halodesulfovibrio</taxon>
    </lineage>
</organism>
<evidence type="ECO:0000313" key="3">
    <source>
        <dbReference type="EMBL" id="SHI78237.1"/>
    </source>
</evidence>
<name>A0A8G2C894_9BACT</name>
<dbReference type="EMBL" id="FQZR01000002">
    <property type="protein sequence ID" value="SHI78237.1"/>
    <property type="molecule type" value="Genomic_DNA"/>
</dbReference>
<dbReference type="EMBL" id="JBFSOO010000003">
    <property type="protein sequence ID" value="MEZ6852921.1"/>
    <property type="molecule type" value="Genomic_DNA"/>
</dbReference>
<reference evidence="3 4" key="1">
    <citation type="submission" date="2016-11" db="EMBL/GenBank/DDBJ databases">
        <authorList>
            <person name="Varghese N."/>
            <person name="Submissions S."/>
        </authorList>
    </citation>
    <scope>NUCLEOTIDE SEQUENCE [LARGE SCALE GENOMIC DNA]</scope>
    <source>
        <strain evidence="3 4">DSM 17919</strain>
    </source>
</reference>
<keyword evidence="1" id="KW-0472">Membrane</keyword>